<feature type="transmembrane region" description="Helical" evidence="1">
    <location>
        <begin position="288"/>
        <end position="309"/>
    </location>
</feature>
<dbReference type="KEGG" id="csx:CSING_02155"/>
<dbReference type="OrthoDB" id="153031at2"/>
<evidence type="ECO:0000313" key="2">
    <source>
        <dbReference type="EMBL" id="AJI77985.1"/>
    </source>
</evidence>
<dbReference type="InterPro" id="IPR021424">
    <property type="entry name" value="PorA"/>
</dbReference>
<reference evidence="2 3" key="1">
    <citation type="journal article" date="2015" name="Genome Announc.">
        <title>Complete Genome Sequence and Annotation of Corynebacterium singulare DSM 44357, Isolated from a Human Semen Specimen.</title>
        <authorList>
            <person name="Merten M."/>
            <person name="Brinkrolf K."/>
            <person name="Albersmeier A."/>
            <person name="Kutter Y."/>
            <person name="Ruckert C."/>
            <person name="Tauch A."/>
        </authorList>
    </citation>
    <scope>NUCLEOTIDE SEQUENCE [LARGE SCALE GENOMIC DNA]</scope>
    <source>
        <strain evidence="2">IBS B52218</strain>
    </source>
</reference>
<accession>A0A0B6F0K1</accession>
<name>A0A0B6F0K1_9CORY</name>
<dbReference type="AlphaFoldDB" id="A0A0B6F0K1"/>
<proteinExistence type="predicted"/>
<keyword evidence="1" id="KW-0472">Membrane</keyword>
<evidence type="ECO:0008006" key="4">
    <source>
        <dbReference type="Google" id="ProtNLM"/>
    </source>
</evidence>
<keyword evidence="1" id="KW-1133">Transmembrane helix</keyword>
<sequence length="318" mass="34613">MLPKSRIFSVLLLGLGVALIAAGLAASSFLSFSPRLPLDIEDTTWTMHDENAAAQALSAEGVSQYEGPMTYQLNMDIQEPADKDTATLRVGESAIRGGTGNVEDLSFARVWAYPVDRLSGEATGSAALSHTMGSPTAEVPVEGYWLKLPADAEQTTYPVFDPVLRTAADAVFEESLDIDGRTVYRYRQEIEPTNVATLYAGNTTTTLSNEDGSTEQGYLFHAATRDLFVDQATGLVVGMDVDVRDYWADREGNEREMQFAFTGATDEQSRAELLQQAERFPRSAVGQWVRWGGVGSGALLVLFGALGAFRRPAQRHSR</sequence>
<gene>
    <name evidence="2" type="ORF">CSING_02155</name>
</gene>
<evidence type="ECO:0000256" key="1">
    <source>
        <dbReference type="SAM" id="Phobius"/>
    </source>
</evidence>
<dbReference type="EMBL" id="CP010827">
    <property type="protein sequence ID" value="AJI77985.1"/>
    <property type="molecule type" value="Genomic_DNA"/>
</dbReference>
<dbReference type="Proteomes" id="UP000031890">
    <property type="component" value="Chromosome"/>
</dbReference>
<dbReference type="RefSeq" id="WP_042529255.1">
    <property type="nucleotide sequence ID" value="NZ_CP010827.1"/>
</dbReference>
<dbReference type="Pfam" id="PF11271">
    <property type="entry name" value="PorA"/>
    <property type="match status" value="1"/>
</dbReference>
<dbReference type="HOGENOM" id="CLU_887719_0_0_11"/>
<evidence type="ECO:0000313" key="3">
    <source>
        <dbReference type="Proteomes" id="UP000031890"/>
    </source>
</evidence>
<organism evidence="2 3">
    <name type="scientific">Corynebacterium singulare</name>
    <dbReference type="NCBI Taxonomy" id="161899"/>
    <lineage>
        <taxon>Bacteria</taxon>
        <taxon>Bacillati</taxon>
        <taxon>Actinomycetota</taxon>
        <taxon>Actinomycetes</taxon>
        <taxon>Mycobacteriales</taxon>
        <taxon>Corynebacteriaceae</taxon>
        <taxon>Corynebacterium</taxon>
    </lineage>
</organism>
<dbReference type="STRING" id="161899.CSING_02155"/>
<keyword evidence="1" id="KW-0812">Transmembrane</keyword>
<protein>
    <recommendedName>
        <fullName evidence="4">DUF3068 domain-containing protein</fullName>
    </recommendedName>
</protein>